<sequence length="144" mass="16752">MHETPAIFLELSEGNLDARSTIYRMRQCNVATSVSYYKIGDTIGRMWVKISVVFLLFAAYTVVTSISPEALKKEWDNFKSKFNKTYESKAEEDKRFEIFKKKYAGIEEHNKKYEAGEESYTMGVNQFTDLTQEEFERQVLGVRG</sequence>
<evidence type="ECO:0000313" key="3">
    <source>
        <dbReference type="Proteomes" id="UP001162162"/>
    </source>
</evidence>
<gene>
    <name evidence="2" type="ORF">NQ318_016754</name>
</gene>
<comment type="caution">
    <text evidence="2">The sequence shown here is derived from an EMBL/GenBank/DDBJ whole genome shotgun (WGS) entry which is preliminary data.</text>
</comment>
<dbReference type="SUPFAM" id="SSF54001">
    <property type="entry name" value="Cysteine proteinases"/>
    <property type="match status" value="1"/>
</dbReference>
<dbReference type="EMBL" id="JAPWTK010000202">
    <property type="protein sequence ID" value="KAJ8945926.1"/>
    <property type="molecule type" value="Genomic_DNA"/>
</dbReference>
<dbReference type="InterPro" id="IPR013201">
    <property type="entry name" value="Prot_inhib_I29"/>
</dbReference>
<proteinExistence type="predicted"/>
<reference evidence="2" key="1">
    <citation type="journal article" date="2023" name="Insect Mol. Biol.">
        <title>Genome sequencing provides insights into the evolution of gene families encoding plant cell wall-degrading enzymes in longhorned beetles.</title>
        <authorList>
            <person name="Shin N.R."/>
            <person name="Okamura Y."/>
            <person name="Kirsch R."/>
            <person name="Pauchet Y."/>
        </authorList>
    </citation>
    <scope>NUCLEOTIDE SEQUENCE</scope>
    <source>
        <strain evidence="2">AMC_N1</strain>
    </source>
</reference>
<keyword evidence="3" id="KW-1185">Reference proteome</keyword>
<evidence type="ECO:0000259" key="1">
    <source>
        <dbReference type="SMART" id="SM00848"/>
    </source>
</evidence>
<accession>A0AAV8Y3H7</accession>
<dbReference type="Gene3D" id="1.10.287.2250">
    <property type="match status" value="1"/>
</dbReference>
<organism evidence="2 3">
    <name type="scientific">Aromia moschata</name>
    <dbReference type="NCBI Taxonomy" id="1265417"/>
    <lineage>
        <taxon>Eukaryota</taxon>
        <taxon>Metazoa</taxon>
        <taxon>Ecdysozoa</taxon>
        <taxon>Arthropoda</taxon>
        <taxon>Hexapoda</taxon>
        <taxon>Insecta</taxon>
        <taxon>Pterygota</taxon>
        <taxon>Neoptera</taxon>
        <taxon>Endopterygota</taxon>
        <taxon>Coleoptera</taxon>
        <taxon>Polyphaga</taxon>
        <taxon>Cucujiformia</taxon>
        <taxon>Chrysomeloidea</taxon>
        <taxon>Cerambycidae</taxon>
        <taxon>Cerambycinae</taxon>
        <taxon>Callichromatini</taxon>
        <taxon>Aromia</taxon>
    </lineage>
</organism>
<dbReference type="Pfam" id="PF08246">
    <property type="entry name" value="Inhibitor_I29"/>
    <property type="match status" value="1"/>
</dbReference>
<feature type="domain" description="Cathepsin propeptide inhibitor" evidence="1">
    <location>
        <begin position="75"/>
        <end position="135"/>
    </location>
</feature>
<dbReference type="AlphaFoldDB" id="A0AAV8Y3H7"/>
<dbReference type="InterPro" id="IPR038765">
    <property type="entry name" value="Papain-like_cys_pep_sf"/>
</dbReference>
<dbReference type="Proteomes" id="UP001162162">
    <property type="component" value="Unassembled WGS sequence"/>
</dbReference>
<protein>
    <recommendedName>
        <fullName evidence="1">Cathepsin propeptide inhibitor domain-containing protein</fullName>
    </recommendedName>
</protein>
<name>A0AAV8Y3H7_9CUCU</name>
<evidence type="ECO:0000313" key="2">
    <source>
        <dbReference type="EMBL" id="KAJ8945926.1"/>
    </source>
</evidence>
<dbReference type="SMART" id="SM00848">
    <property type="entry name" value="Inhibitor_I29"/>
    <property type="match status" value="1"/>
</dbReference>